<proteinExistence type="predicted"/>
<dbReference type="RefSeq" id="WP_094851128.1">
    <property type="nucleotide sequence ID" value="NZ_NEVM01000001.1"/>
</dbReference>
<dbReference type="SUPFAM" id="SSF55811">
    <property type="entry name" value="Nudix"/>
    <property type="match status" value="2"/>
</dbReference>
<dbReference type="OrthoDB" id="9791656at2"/>
<dbReference type="GO" id="GO:0046872">
    <property type="term" value="F:metal ion binding"/>
    <property type="evidence" value="ECO:0007669"/>
    <property type="project" value="UniProtKB-KW"/>
</dbReference>
<dbReference type="Pfam" id="PF09297">
    <property type="entry name" value="Zn_ribbon_NUD"/>
    <property type="match status" value="1"/>
</dbReference>
<evidence type="ECO:0000256" key="4">
    <source>
        <dbReference type="ARBA" id="ARBA00022801"/>
    </source>
</evidence>
<keyword evidence="4" id="KW-0378">Hydrolase</keyword>
<sequence length="269" mass="29442">MSLPPDTSSPSSAPAGAYLFAFRRGELLVREDGPVLPLDDIRHHLADPEAAWQAVGTHRGQACLALALDRDSAPPPGYVFRRLREVMGELEAPTGVLAGRAFQVAEWARTHRYCGVCATPTERVANEFCLKCPNCGHSNYPRISPAMMVLIKKGDSILLARNANFAAARYSALAGFVEAGESLEETVHREVQEEVGLRVHQLRYFQSQSWPFPHSLMLAFTAEYLDGEIQVDGTEIVDARWFGPGDPLPNIPPTDSVAGLLIRANLPGR</sequence>
<dbReference type="InterPro" id="IPR015375">
    <property type="entry name" value="NADH_PPase-like_N"/>
</dbReference>
<dbReference type="InterPro" id="IPR049734">
    <property type="entry name" value="NudC-like_C"/>
</dbReference>
<feature type="domain" description="Nudix hydrolase" evidence="7">
    <location>
        <begin position="141"/>
        <end position="264"/>
    </location>
</feature>
<dbReference type="PROSITE" id="PS51462">
    <property type="entry name" value="NUDIX"/>
    <property type="match status" value="1"/>
</dbReference>
<evidence type="ECO:0000256" key="1">
    <source>
        <dbReference type="ARBA" id="ARBA00001946"/>
    </source>
</evidence>
<dbReference type="Gene3D" id="3.90.79.20">
    <property type="match status" value="1"/>
</dbReference>
<dbReference type="CDD" id="cd03429">
    <property type="entry name" value="NUDIX_NADH_pyrophosphatase_Nudt13"/>
    <property type="match status" value="1"/>
</dbReference>
<keyword evidence="6" id="KW-0520">NAD</keyword>
<dbReference type="Proteomes" id="UP000216020">
    <property type="component" value="Unassembled WGS sequence"/>
</dbReference>
<dbReference type="Gene3D" id="3.90.79.10">
    <property type="entry name" value="Nucleoside Triphosphate Pyrophosphohydrolase"/>
    <property type="match status" value="1"/>
</dbReference>
<dbReference type="Pfam" id="PF09296">
    <property type="entry name" value="NUDIX-like"/>
    <property type="match status" value="1"/>
</dbReference>
<dbReference type="EMBL" id="NEVM01000001">
    <property type="protein sequence ID" value="OZI37021.1"/>
    <property type="molecule type" value="Genomic_DNA"/>
</dbReference>
<evidence type="ECO:0000313" key="9">
    <source>
        <dbReference type="Proteomes" id="UP000216020"/>
    </source>
</evidence>
<accession>A0A261SJ12</accession>
<dbReference type="GO" id="GO:0016787">
    <property type="term" value="F:hydrolase activity"/>
    <property type="evidence" value="ECO:0007669"/>
    <property type="project" value="UniProtKB-KW"/>
</dbReference>
<reference evidence="9" key="1">
    <citation type="submission" date="2017-05" db="EMBL/GenBank/DDBJ databases">
        <title>Complete and WGS of Bordetella genogroups.</title>
        <authorList>
            <person name="Spilker T."/>
            <person name="Lipuma J."/>
        </authorList>
    </citation>
    <scope>NUCLEOTIDE SEQUENCE [LARGE SCALE GENOMIC DNA]</scope>
    <source>
        <strain evidence="9">AU16122</strain>
    </source>
</reference>
<dbReference type="PANTHER" id="PTHR11383">
    <property type="entry name" value="NUCLEOSIDE DIPHOSPHATE-LINKED MOIETY X MOTIF 13"/>
    <property type="match status" value="1"/>
</dbReference>
<dbReference type="Pfam" id="PF00293">
    <property type="entry name" value="NUDIX"/>
    <property type="match status" value="1"/>
</dbReference>
<keyword evidence="3" id="KW-0479">Metal-binding</keyword>
<evidence type="ECO:0000313" key="8">
    <source>
        <dbReference type="EMBL" id="OZI37021.1"/>
    </source>
</evidence>
<keyword evidence="9" id="KW-1185">Reference proteome</keyword>
<dbReference type="InterPro" id="IPR000086">
    <property type="entry name" value="NUDIX_hydrolase_dom"/>
</dbReference>
<dbReference type="PANTHER" id="PTHR11383:SF3">
    <property type="entry name" value="NAD(P)H PYROPHOSPHATASE NUDT13, MITOCHONDRIAL"/>
    <property type="match status" value="1"/>
</dbReference>
<keyword evidence="5" id="KW-0460">Magnesium</keyword>
<organism evidence="8 9">
    <name type="scientific">Bordetella genomosp. 10</name>
    <dbReference type="NCBI Taxonomy" id="1416804"/>
    <lineage>
        <taxon>Bacteria</taxon>
        <taxon>Pseudomonadati</taxon>
        <taxon>Pseudomonadota</taxon>
        <taxon>Betaproteobacteria</taxon>
        <taxon>Burkholderiales</taxon>
        <taxon>Alcaligenaceae</taxon>
        <taxon>Bordetella</taxon>
    </lineage>
</organism>
<dbReference type="EC" id="3.6.1.22" evidence="2"/>
<evidence type="ECO:0000256" key="3">
    <source>
        <dbReference type="ARBA" id="ARBA00022723"/>
    </source>
</evidence>
<dbReference type="InterPro" id="IPR015376">
    <property type="entry name" value="Znr_NADH_PPase"/>
</dbReference>
<name>A0A261SJ12_9BORD</name>
<protein>
    <recommendedName>
        <fullName evidence="2">NAD(+) diphosphatase</fullName>
        <ecNumber evidence="2">3.6.1.22</ecNumber>
    </recommendedName>
</protein>
<evidence type="ECO:0000259" key="7">
    <source>
        <dbReference type="PROSITE" id="PS51462"/>
    </source>
</evidence>
<comment type="caution">
    <text evidence="8">The sequence shown here is derived from an EMBL/GenBank/DDBJ whole genome shotgun (WGS) entry which is preliminary data.</text>
</comment>
<comment type="cofactor">
    <cofactor evidence="1">
        <name>Mg(2+)</name>
        <dbReference type="ChEBI" id="CHEBI:18420"/>
    </cofactor>
</comment>
<evidence type="ECO:0000256" key="2">
    <source>
        <dbReference type="ARBA" id="ARBA00012381"/>
    </source>
</evidence>
<dbReference type="InterPro" id="IPR020084">
    <property type="entry name" value="NUDIX_hydrolase_CS"/>
</dbReference>
<dbReference type="NCBIfam" id="NF001299">
    <property type="entry name" value="PRK00241.1"/>
    <property type="match status" value="1"/>
</dbReference>
<dbReference type="AlphaFoldDB" id="A0A261SJ12"/>
<evidence type="ECO:0000256" key="6">
    <source>
        <dbReference type="ARBA" id="ARBA00023027"/>
    </source>
</evidence>
<dbReference type="InterPro" id="IPR015797">
    <property type="entry name" value="NUDIX_hydrolase-like_dom_sf"/>
</dbReference>
<evidence type="ECO:0000256" key="5">
    <source>
        <dbReference type="ARBA" id="ARBA00022842"/>
    </source>
</evidence>
<dbReference type="PROSITE" id="PS00893">
    <property type="entry name" value="NUDIX_BOX"/>
    <property type="match status" value="1"/>
</dbReference>
<gene>
    <name evidence="8" type="ORF">CAL29_00845</name>
</gene>